<dbReference type="Proteomes" id="UP000518752">
    <property type="component" value="Unassembled WGS sequence"/>
</dbReference>
<evidence type="ECO:0008006" key="4">
    <source>
        <dbReference type="Google" id="ProtNLM"/>
    </source>
</evidence>
<dbReference type="EMBL" id="JAACJN010000007">
    <property type="protein sequence ID" value="KAF5392073.1"/>
    <property type="molecule type" value="Genomic_DNA"/>
</dbReference>
<dbReference type="InterPro" id="IPR008948">
    <property type="entry name" value="L-Aspartase-like"/>
</dbReference>
<evidence type="ECO:0000313" key="2">
    <source>
        <dbReference type="EMBL" id="KAF5392073.1"/>
    </source>
</evidence>
<accession>A0A8H5HZ05</accession>
<dbReference type="AlphaFoldDB" id="A0A8H5HZ05"/>
<dbReference type="PANTHER" id="PTHR10362">
    <property type="entry name" value="HISTIDINE AMMONIA-LYASE"/>
    <property type="match status" value="1"/>
</dbReference>
<name>A0A8H5HZ05_9AGAR</name>
<gene>
    <name evidence="2" type="ORF">D9757_003319</name>
</gene>
<dbReference type="Pfam" id="PF00221">
    <property type="entry name" value="Lyase_aromatic"/>
    <property type="match status" value="2"/>
</dbReference>
<dbReference type="InterPro" id="IPR001106">
    <property type="entry name" value="Aromatic_Lyase"/>
</dbReference>
<comment type="caution">
    <text evidence="2">The sequence shown here is derived from an EMBL/GenBank/DDBJ whole genome shotgun (WGS) entry which is preliminary data.</text>
</comment>
<dbReference type="SUPFAM" id="SSF48557">
    <property type="entry name" value="L-aspartase-like"/>
    <property type="match status" value="1"/>
</dbReference>
<dbReference type="CDD" id="cd00332">
    <property type="entry name" value="PAL-HAL"/>
    <property type="match status" value="1"/>
</dbReference>
<dbReference type="InterPro" id="IPR024083">
    <property type="entry name" value="Fumarase/histidase_N"/>
</dbReference>
<protein>
    <recommendedName>
        <fullName evidence="4">Phenylalanine ammonia-lyase</fullName>
    </recommendedName>
</protein>
<evidence type="ECO:0000313" key="3">
    <source>
        <dbReference type="Proteomes" id="UP000518752"/>
    </source>
</evidence>
<keyword evidence="3" id="KW-1185">Reference proteome</keyword>
<dbReference type="GO" id="GO:0003824">
    <property type="term" value="F:catalytic activity"/>
    <property type="evidence" value="ECO:0007669"/>
    <property type="project" value="InterPro"/>
</dbReference>
<sequence>MPIRTAVPQLSNDDEVISRVNRSCAAVHDYINRGRSLYGVTTGVGASAATRTTKVEELQNALVSVNLNGILPTFSSSDMRTVLDEDFMKGTLMVRLNSLTRGHSGVRWAVIEAIHKLLVHDVVPLASKNSTVRPGRSIRPVAEVLREIQLEPLTYGPKEAIAIVNGTAASASAAALVLYDANVLLLATQALTVLSMEALRANLEPFRPFPHVDARPHPGQIEMAANVVRMAEGSKFVVREYPEGDPEFLMRQDRYHIRCSPQWLGPFAESLLRATESVNIELNSTTDNPIIDPDADASSNNIYHAGNFQALAPAEAMDAVRHAILGMGKILYAQHSELLNPVLNRGLPTDCAAGEPNIDYGLKANDMACSAYLSEIGFLSGSFLPHINSTEHHVQSINSMALASARHARDSLIATYLYTVCQAIDLREMNTRYLARAKVLFEAELPAILECPDHTTAQDLASSLFTVVRVQFGRTATMESLSRFKAMLAPLITELYTRTASDTRIGLVSSTTPVEWVQKLEDKLRENFLESRMEYFREGHTGALDSLGHAGRRIYDFIRRELGIPMKKGVDGLDEHEIGTWISVIYEALQDGKMDRVFVDAVTGN</sequence>
<reference evidence="2 3" key="1">
    <citation type="journal article" date="2020" name="ISME J.">
        <title>Uncovering the hidden diversity of litter-decomposition mechanisms in mushroom-forming fungi.</title>
        <authorList>
            <person name="Floudas D."/>
            <person name="Bentzer J."/>
            <person name="Ahren D."/>
            <person name="Johansson T."/>
            <person name="Persson P."/>
            <person name="Tunlid A."/>
        </authorList>
    </citation>
    <scope>NUCLEOTIDE SEQUENCE [LARGE SCALE GENOMIC DNA]</scope>
    <source>
        <strain evidence="2 3">CBS 406.79</strain>
    </source>
</reference>
<dbReference type="Gene3D" id="1.20.200.10">
    <property type="entry name" value="Fumarase/aspartase (Central domain)"/>
    <property type="match status" value="1"/>
</dbReference>
<comment type="similarity">
    <text evidence="1">Belongs to the PAL/histidase family.</text>
</comment>
<dbReference type="Gene3D" id="1.10.274.20">
    <property type="entry name" value="Phenylalanine ammonia-lyase 1, domain 3"/>
    <property type="match status" value="1"/>
</dbReference>
<dbReference type="Gene3D" id="1.10.275.10">
    <property type="entry name" value="Fumarase/aspartase (N-terminal domain)"/>
    <property type="match status" value="1"/>
</dbReference>
<organism evidence="2 3">
    <name type="scientific">Collybiopsis confluens</name>
    <dbReference type="NCBI Taxonomy" id="2823264"/>
    <lineage>
        <taxon>Eukaryota</taxon>
        <taxon>Fungi</taxon>
        <taxon>Dikarya</taxon>
        <taxon>Basidiomycota</taxon>
        <taxon>Agaricomycotina</taxon>
        <taxon>Agaricomycetes</taxon>
        <taxon>Agaricomycetidae</taxon>
        <taxon>Agaricales</taxon>
        <taxon>Marasmiineae</taxon>
        <taxon>Omphalotaceae</taxon>
        <taxon>Collybiopsis</taxon>
    </lineage>
</organism>
<dbReference type="OrthoDB" id="10051290at2759"/>
<dbReference type="InterPro" id="IPR023144">
    <property type="entry name" value="Phe_NH3-lyase_shielding_dom_sf"/>
</dbReference>
<evidence type="ECO:0000256" key="1">
    <source>
        <dbReference type="ARBA" id="ARBA00007238"/>
    </source>
</evidence>
<proteinExistence type="inferred from homology"/>